<dbReference type="EMBL" id="PGOL01005214">
    <property type="protein sequence ID" value="PKI35821.1"/>
    <property type="molecule type" value="Genomic_DNA"/>
</dbReference>
<feature type="region of interest" description="Disordered" evidence="1">
    <location>
        <begin position="1"/>
        <end position="43"/>
    </location>
</feature>
<protein>
    <submittedName>
        <fullName evidence="2">Uncharacterized protein</fullName>
    </submittedName>
</protein>
<sequence length="88" mass="8942">MKSLDRSSDPGFTLLGDGSSLVSPTAEEEGGSYGTPTPNPTDLCPIPSSATTAAAASSLLRLFPQGGLISNDLIPRKVVADEGNTHGQ</sequence>
<gene>
    <name evidence="2" type="ORF">CRG98_043792</name>
</gene>
<dbReference type="Proteomes" id="UP000233551">
    <property type="component" value="Unassembled WGS sequence"/>
</dbReference>
<keyword evidence="3" id="KW-1185">Reference proteome</keyword>
<dbReference type="AlphaFoldDB" id="A0A2I0HVT9"/>
<reference evidence="2 3" key="1">
    <citation type="submission" date="2017-11" db="EMBL/GenBank/DDBJ databases">
        <title>De-novo sequencing of pomegranate (Punica granatum L.) genome.</title>
        <authorList>
            <person name="Akparov Z."/>
            <person name="Amiraslanov A."/>
            <person name="Hajiyeva S."/>
            <person name="Abbasov M."/>
            <person name="Kaur K."/>
            <person name="Hamwieh A."/>
            <person name="Solovyev V."/>
            <person name="Salamov A."/>
            <person name="Braich B."/>
            <person name="Kosarev P."/>
            <person name="Mahmoud A."/>
            <person name="Hajiyev E."/>
            <person name="Babayeva S."/>
            <person name="Izzatullayeva V."/>
            <person name="Mammadov A."/>
            <person name="Mammadov A."/>
            <person name="Sharifova S."/>
            <person name="Ojaghi J."/>
            <person name="Eynullazada K."/>
            <person name="Bayramov B."/>
            <person name="Abdulazimova A."/>
            <person name="Shahmuradov I."/>
        </authorList>
    </citation>
    <scope>NUCLEOTIDE SEQUENCE [LARGE SCALE GENOMIC DNA]</scope>
    <source>
        <strain evidence="3">cv. AG2017</strain>
        <tissue evidence="2">Leaf</tissue>
    </source>
</reference>
<evidence type="ECO:0000256" key="1">
    <source>
        <dbReference type="SAM" id="MobiDB-lite"/>
    </source>
</evidence>
<proteinExistence type="predicted"/>
<organism evidence="2 3">
    <name type="scientific">Punica granatum</name>
    <name type="common">Pomegranate</name>
    <dbReference type="NCBI Taxonomy" id="22663"/>
    <lineage>
        <taxon>Eukaryota</taxon>
        <taxon>Viridiplantae</taxon>
        <taxon>Streptophyta</taxon>
        <taxon>Embryophyta</taxon>
        <taxon>Tracheophyta</taxon>
        <taxon>Spermatophyta</taxon>
        <taxon>Magnoliopsida</taxon>
        <taxon>eudicotyledons</taxon>
        <taxon>Gunneridae</taxon>
        <taxon>Pentapetalae</taxon>
        <taxon>rosids</taxon>
        <taxon>malvids</taxon>
        <taxon>Myrtales</taxon>
        <taxon>Lythraceae</taxon>
        <taxon>Punica</taxon>
    </lineage>
</organism>
<comment type="caution">
    <text evidence="2">The sequence shown here is derived from an EMBL/GenBank/DDBJ whole genome shotgun (WGS) entry which is preliminary data.</text>
</comment>
<evidence type="ECO:0000313" key="2">
    <source>
        <dbReference type="EMBL" id="PKI35821.1"/>
    </source>
</evidence>
<accession>A0A2I0HVT9</accession>
<name>A0A2I0HVT9_PUNGR</name>
<evidence type="ECO:0000313" key="3">
    <source>
        <dbReference type="Proteomes" id="UP000233551"/>
    </source>
</evidence>